<evidence type="ECO:0000256" key="6">
    <source>
        <dbReference type="ARBA" id="ARBA00023157"/>
    </source>
</evidence>
<dbReference type="InterPro" id="IPR023549">
    <property type="entry name" value="Subtilisin_inhibitor"/>
</dbReference>
<sequence length="170" mass="17737">MSQVTSGPRRRLAVTASLATACLAAVGSLSAAPTAAYAGSAPAAVGGARFMPPPARDEDRAGTDRLTVTVRGAGGDADGTYELRCHPDGGTHPDPQGACPAVERNTRWGVETFAPVPENSVCTMQYGGPATARVTGTWAGRPVDAMFDRGDGCRIARWDRFVPLLPDLRR</sequence>
<comment type="similarity">
    <text evidence="2">Belongs to the protease inhibitor I16 (SSI) family.</text>
</comment>
<dbReference type="InterPro" id="IPR036819">
    <property type="entry name" value="Subtilisin_inhibitor-like_sf"/>
</dbReference>
<evidence type="ECO:0000256" key="1">
    <source>
        <dbReference type="ARBA" id="ARBA00004613"/>
    </source>
</evidence>
<comment type="caution">
    <text evidence="9">The sequence shown here is derived from an EMBL/GenBank/DDBJ whole genome shotgun (WGS) entry which is preliminary data.</text>
</comment>
<evidence type="ECO:0000256" key="2">
    <source>
        <dbReference type="ARBA" id="ARBA00010472"/>
    </source>
</evidence>
<dbReference type="Gene3D" id="3.30.350.10">
    <property type="entry name" value="Subtilisin inhibitor-like"/>
    <property type="match status" value="1"/>
</dbReference>
<dbReference type="EMBL" id="VJZD01000240">
    <property type="protein sequence ID" value="MPY36675.1"/>
    <property type="molecule type" value="Genomic_DNA"/>
</dbReference>
<keyword evidence="5" id="KW-0722">Serine protease inhibitor</keyword>
<gene>
    <name evidence="9" type="ORF">FNH09_37265</name>
</gene>
<dbReference type="Pfam" id="PF00720">
    <property type="entry name" value="SSI"/>
    <property type="match status" value="1"/>
</dbReference>
<evidence type="ECO:0000256" key="3">
    <source>
        <dbReference type="ARBA" id="ARBA00022525"/>
    </source>
</evidence>
<dbReference type="InterPro" id="IPR006311">
    <property type="entry name" value="TAT_signal"/>
</dbReference>
<evidence type="ECO:0000313" key="9">
    <source>
        <dbReference type="EMBL" id="MPY36675.1"/>
    </source>
</evidence>
<accession>A0A5N8VS32</accession>
<evidence type="ECO:0000256" key="7">
    <source>
        <dbReference type="SAM" id="SignalP"/>
    </source>
</evidence>
<feature type="signal peptide" evidence="7">
    <location>
        <begin position="1"/>
        <end position="31"/>
    </location>
</feature>
<evidence type="ECO:0000313" key="10">
    <source>
        <dbReference type="Proteomes" id="UP000325849"/>
    </source>
</evidence>
<feature type="domain" description="Subtilisin inhibitor" evidence="8">
    <location>
        <begin position="72"/>
        <end position="144"/>
    </location>
</feature>
<dbReference type="OrthoDB" id="3427327at2"/>
<reference evidence="9 10" key="1">
    <citation type="submission" date="2019-07" db="EMBL/GenBank/DDBJ databases">
        <title>New species of Amycolatopsis and Streptomyces.</title>
        <authorList>
            <person name="Duangmal K."/>
            <person name="Teo W.F.A."/>
            <person name="Lipun K."/>
        </authorList>
    </citation>
    <scope>NUCLEOTIDE SEQUENCE [LARGE SCALE GENOMIC DNA]</scope>
    <source>
        <strain evidence="9 10">NBRC 109810</strain>
    </source>
</reference>
<dbReference type="AlphaFoldDB" id="A0A5N8VS32"/>
<dbReference type="SUPFAM" id="SSF55399">
    <property type="entry name" value="Subtilisin inhibitor"/>
    <property type="match status" value="1"/>
</dbReference>
<evidence type="ECO:0000256" key="5">
    <source>
        <dbReference type="ARBA" id="ARBA00022900"/>
    </source>
</evidence>
<keyword evidence="4" id="KW-0646">Protease inhibitor</keyword>
<protein>
    <recommendedName>
        <fullName evidence="8">Subtilisin inhibitor domain-containing protein</fullName>
    </recommendedName>
</protein>
<proteinExistence type="inferred from homology"/>
<keyword evidence="10" id="KW-1185">Reference proteome</keyword>
<dbReference type="RefSeq" id="WP_152894306.1">
    <property type="nucleotide sequence ID" value="NZ_VJZD01000240.1"/>
</dbReference>
<feature type="chain" id="PRO_5038559224" description="Subtilisin inhibitor domain-containing protein" evidence="7">
    <location>
        <begin position="32"/>
        <end position="170"/>
    </location>
</feature>
<dbReference type="GO" id="GO:0005576">
    <property type="term" value="C:extracellular region"/>
    <property type="evidence" value="ECO:0007669"/>
    <property type="project" value="UniProtKB-SubCell"/>
</dbReference>
<dbReference type="GO" id="GO:0004867">
    <property type="term" value="F:serine-type endopeptidase inhibitor activity"/>
    <property type="evidence" value="ECO:0007669"/>
    <property type="project" value="UniProtKB-KW"/>
</dbReference>
<comment type="subcellular location">
    <subcellularLocation>
        <location evidence="1">Secreted</location>
    </subcellularLocation>
</comment>
<name>A0A5N8VS32_9ACTN</name>
<keyword evidence="7" id="KW-0732">Signal</keyword>
<evidence type="ECO:0000256" key="4">
    <source>
        <dbReference type="ARBA" id="ARBA00022690"/>
    </source>
</evidence>
<evidence type="ECO:0000259" key="8">
    <source>
        <dbReference type="Pfam" id="PF00720"/>
    </source>
</evidence>
<keyword evidence="6" id="KW-1015">Disulfide bond</keyword>
<dbReference type="Proteomes" id="UP000325849">
    <property type="component" value="Unassembled WGS sequence"/>
</dbReference>
<keyword evidence="3" id="KW-0964">Secreted</keyword>
<dbReference type="PROSITE" id="PS51318">
    <property type="entry name" value="TAT"/>
    <property type="match status" value="1"/>
</dbReference>
<organism evidence="9 10">
    <name type="scientific">Streptomyces adustus</name>
    <dbReference type="NCBI Taxonomy" id="1609272"/>
    <lineage>
        <taxon>Bacteria</taxon>
        <taxon>Bacillati</taxon>
        <taxon>Actinomycetota</taxon>
        <taxon>Actinomycetes</taxon>
        <taxon>Kitasatosporales</taxon>
        <taxon>Streptomycetaceae</taxon>
        <taxon>Streptomyces</taxon>
    </lineage>
</organism>